<dbReference type="AlphaFoldDB" id="A0A1B0CH41"/>
<evidence type="ECO:0000313" key="3">
    <source>
        <dbReference type="Proteomes" id="UP000092461"/>
    </source>
</evidence>
<reference evidence="2" key="1">
    <citation type="submission" date="2020-05" db="UniProtKB">
        <authorList>
            <consortium name="EnsemblMetazoa"/>
        </authorList>
    </citation>
    <scope>IDENTIFICATION</scope>
    <source>
        <strain evidence="2">Jacobina</strain>
    </source>
</reference>
<dbReference type="VEuPathDB" id="VectorBase:LLONM1_004667"/>
<evidence type="ECO:0000256" key="1">
    <source>
        <dbReference type="SAM" id="MobiDB-lite"/>
    </source>
</evidence>
<organism evidence="2 3">
    <name type="scientific">Lutzomyia longipalpis</name>
    <name type="common">Sand fly</name>
    <dbReference type="NCBI Taxonomy" id="7200"/>
    <lineage>
        <taxon>Eukaryota</taxon>
        <taxon>Metazoa</taxon>
        <taxon>Ecdysozoa</taxon>
        <taxon>Arthropoda</taxon>
        <taxon>Hexapoda</taxon>
        <taxon>Insecta</taxon>
        <taxon>Pterygota</taxon>
        <taxon>Neoptera</taxon>
        <taxon>Endopterygota</taxon>
        <taxon>Diptera</taxon>
        <taxon>Nematocera</taxon>
        <taxon>Psychodoidea</taxon>
        <taxon>Psychodidae</taxon>
        <taxon>Lutzomyia</taxon>
        <taxon>Lutzomyia</taxon>
    </lineage>
</organism>
<dbReference type="Proteomes" id="UP000092461">
    <property type="component" value="Unassembled WGS sequence"/>
</dbReference>
<dbReference type="EnsemblMetazoa" id="LLOJ003753-RA">
    <property type="protein sequence ID" value="LLOJ003753-PA"/>
    <property type="gene ID" value="LLOJ003753"/>
</dbReference>
<name>A0A1B0CH41_LUTLO</name>
<feature type="region of interest" description="Disordered" evidence="1">
    <location>
        <begin position="1"/>
        <end position="20"/>
    </location>
</feature>
<proteinExistence type="predicted"/>
<evidence type="ECO:0000313" key="2">
    <source>
        <dbReference type="EnsemblMetazoa" id="LLOJ003753-PA"/>
    </source>
</evidence>
<sequence>MPAATMFSKFKSGTAAPQNPIDSNPISQYFEIGRQTAAAGPELVWKIYEAYKKSDGKETNRKKQGMGTIIDFQDFYMV</sequence>
<accession>A0A1B0CH41</accession>
<dbReference type="EMBL" id="AJWK01012000">
    <property type="status" value="NOT_ANNOTATED_CDS"/>
    <property type="molecule type" value="Genomic_DNA"/>
</dbReference>
<dbReference type="VEuPathDB" id="VectorBase:LLOJ003753"/>
<protein>
    <submittedName>
        <fullName evidence="2">Uncharacterized protein</fullName>
    </submittedName>
</protein>
<keyword evidence="3" id="KW-1185">Reference proteome</keyword>